<proteinExistence type="inferred from homology"/>
<dbReference type="PANTHER" id="PTHR45953">
    <property type="entry name" value="IDURONATE 2-SULFATASE"/>
    <property type="match status" value="1"/>
</dbReference>
<protein>
    <submittedName>
        <fullName evidence="9">Sulfatase</fullName>
    </submittedName>
</protein>
<keyword evidence="6" id="KW-0106">Calcium</keyword>
<feature type="domain" description="Sulfatase N-terminal" evidence="8">
    <location>
        <begin position="28"/>
        <end position="419"/>
    </location>
</feature>
<accession>A0AAE9ZTP9</accession>
<feature type="chain" id="PRO_5042240469" evidence="7">
    <location>
        <begin position="24"/>
        <end position="526"/>
    </location>
</feature>
<dbReference type="GO" id="GO:0005737">
    <property type="term" value="C:cytoplasm"/>
    <property type="evidence" value="ECO:0007669"/>
    <property type="project" value="TreeGrafter"/>
</dbReference>
<evidence type="ECO:0000259" key="8">
    <source>
        <dbReference type="Pfam" id="PF00884"/>
    </source>
</evidence>
<dbReference type="Proteomes" id="UP001218638">
    <property type="component" value="Chromosome"/>
</dbReference>
<evidence type="ECO:0000256" key="2">
    <source>
        <dbReference type="ARBA" id="ARBA00008779"/>
    </source>
</evidence>
<dbReference type="Gene3D" id="3.40.720.10">
    <property type="entry name" value="Alkaline Phosphatase, subunit A"/>
    <property type="match status" value="1"/>
</dbReference>
<gene>
    <name evidence="9" type="ORF">PXH66_17295</name>
</gene>
<evidence type="ECO:0000313" key="9">
    <source>
        <dbReference type="EMBL" id="WED64096.1"/>
    </source>
</evidence>
<keyword evidence="5" id="KW-0378">Hydrolase</keyword>
<dbReference type="SUPFAM" id="SSF53649">
    <property type="entry name" value="Alkaline phosphatase-like"/>
    <property type="match status" value="1"/>
</dbReference>
<reference evidence="9" key="1">
    <citation type="submission" date="2023-03" db="EMBL/GenBank/DDBJ databases">
        <title>Lomoglobus Profundus gen. nov., sp. nov., a novel member of the phylum Verrucomicrobia, isolated from deep-marine sediment of South China Sea.</title>
        <authorList>
            <person name="Ahmad T."/>
            <person name="Ishaq S.E."/>
            <person name="Wang F."/>
        </authorList>
    </citation>
    <scope>NUCLEOTIDE SEQUENCE</scope>
    <source>
        <strain evidence="9">LMO-M01</strain>
    </source>
</reference>
<dbReference type="CDD" id="cd16030">
    <property type="entry name" value="iduronate-2-sulfatase"/>
    <property type="match status" value="1"/>
</dbReference>
<keyword evidence="4 7" id="KW-0732">Signal</keyword>
<dbReference type="EMBL" id="CP119075">
    <property type="protein sequence ID" value="WED64096.1"/>
    <property type="molecule type" value="Genomic_DNA"/>
</dbReference>
<name>A0AAE9ZTP9_9BACT</name>
<feature type="signal peptide" evidence="7">
    <location>
        <begin position="1"/>
        <end position="23"/>
    </location>
</feature>
<comment type="similarity">
    <text evidence="2">Belongs to the sulfatase family.</text>
</comment>
<evidence type="ECO:0000256" key="5">
    <source>
        <dbReference type="ARBA" id="ARBA00022801"/>
    </source>
</evidence>
<dbReference type="AlphaFoldDB" id="A0AAE9ZTP9"/>
<sequence>MTPRGLITLLSVAGGLLSVGSLAAAPRPNVVFIVMDDMRPELGCYGRDHVKSPNIDRLGAQGMVFKRAYCQQAVCNPSRASVMTGLRPDSTGVYDLVTHFREKVPDVVTLPQHFKQHGYHTQAFGKIYHPAFPGKAIGSDLGDPPSWSEPIWMGGPRYYYSPLGEKLTRGVYAEKTGKTGAALADWKTDFLRSLATEAPNVPDNTLYDGQVADRSVAALRALAADENAPPFFLVVGFLKPHLPFIAPKRYWDLYDPTTLEITKLRNPPVGVPVPATNVVLDELRDSYPWDVRVDAETGQPVSGDAVYEMPSAGGELLPEQERRLLHGYYACVSFVDAQIGKIMAELEASGLADNTIVVVWGDHGYHLGELSMWSKFTNFEIGTRSPLVVYDPRVKSSEHATDALVEFIDIYPGLCELAGLPLPAHLEGESFAPLLRDPNRPGKAAAYSQYPRRDLMGYSAKTDRFRYTEWREEAGHGAVVGVELYDHSIDPDETVNHASYHDYAESRRMMAGVLARQWPTPTDAQN</sequence>
<evidence type="ECO:0000256" key="4">
    <source>
        <dbReference type="ARBA" id="ARBA00022729"/>
    </source>
</evidence>
<dbReference type="PANTHER" id="PTHR45953:SF1">
    <property type="entry name" value="IDURONATE 2-SULFATASE"/>
    <property type="match status" value="1"/>
</dbReference>
<dbReference type="Pfam" id="PF00884">
    <property type="entry name" value="Sulfatase"/>
    <property type="match status" value="1"/>
</dbReference>
<dbReference type="GO" id="GO:0004423">
    <property type="term" value="F:iduronate-2-sulfatase activity"/>
    <property type="evidence" value="ECO:0007669"/>
    <property type="project" value="InterPro"/>
</dbReference>
<comment type="cofactor">
    <cofactor evidence="1">
        <name>Ca(2+)</name>
        <dbReference type="ChEBI" id="CHEBI:29108"/>
    </cofactor>
</comment>
<dbReference type="InterPro" id="IPR000917">
    <property type="entry name" value="Sulfatase_N"/>
</dbReference>
<keyword evidence="3" id="KW-0479">Metal-binding</keyword>
<organism evidence="9 10">
    <name type="scientific">Synoicihabitans lomoniglobus</name>
    <dbReference type="NCBI Taxonomy" id="2909285"/>
    <lineage>
        <taxon>Bacteria</taxon>
        <taxon>Pseudomonadati</taxon>
        <taxon>Verrucomicrobiota</taxon>
        <taxon>Opitutia</taxon>
        <taxon>Opitutales</taxon>
        <taxon>Opitutaceae</taxon>
        <taxon>Synoicihabitans</taxon>
    </lineage>
</organism>
<dbReference type="InterPro" id="IPR035874">
    <property type="entry name" value="IDS"/>
</dbReference>
<evidence type="ECO:0000256" key="6">
    <source>
        <dbReference type="ARBA" id="ARBA00022837"/>
    </source>
</evidence>
<evidence type="ECO:0000256" key="1">
    <source>
        <dbReference type="ARBA" id="ARBA00001913"/>
    </source>
</evidence>
<keyword evidence="10" id="KW-1185">Reference proteome</keyword>
<dbReference type="RefSeq" id="WP_330930031.1">
    <property type="nucleotide sequence ID" value="NZ_CP119075.1"/>
</dbReference>
<dbReference type="GO" id="GO:0046872">
    <property type="term" value="F:metal ion binding"/>
    <property type="evidence" value="ECO:0007669"/>
    <property type="project" value="UniProtKB-KW"/>
</dbReference>
<dbReference type="InterPro" id="IPR017850">
    <property type="entry name" value="Alkaline_phosphatase_core_sf"/>
</dbReference>
<dbReference type="KEGG" id="slom:PXH66_17295"/>
<evidence type="ECO:0000256" key="3">
    <source>
        <dbReference type="ARBA" id="ARBA00022723"/>
    </source>
</evidence>
<evidence type="ECO:0000313" key="10">
    <source>
        <dbReference type="Proteomes" id="UP001218638"/>
    </source>
</evidence>
<evidence type="ECO:0000256" key="7">
    <source>
        <dbReference type="SAM" id="SignalP"/>
    </source>
</evidence>